<evidence type="ECO:0000313" key="3">
    <source>
        <dbReference type="EMBL" id="KAK7535061.1"/>
    </source>
</evidence>
<dbReference type="Proteomes" id="UP001360953">
    <property type="component" value="Unassembled WGS sequence"/>
</dbReference>
<name>A0ABR1LIN0_9PEZI</name>
<keyword evidence="4" id="KW-1185">Reference proteome</keyword>
<proteinExistence type="predicted"/>
<feature type="signal peptide" evidence="2">
    <location>
        <begin position="1"/>
        <end position="19"/>
    </location>
</feature>
<accession>A0ABR1LIN0</accession>
<evidence type="ECO:0000256" key="1">
    <source>
        <dbReference type="SAM" id="MobiDB-lite"/>
    </source>
</evidence>
<comment type="caution">
    <text evidence="3">The sequence shown here is derived from an EMBL/GenBank/DDBJ whole genome shotgun (WGS) entry which is preliminary data.</text>
</comment>
<organism evidence="3 4">
    <name type="scientific">Phyllosticta citribraziliensis</name>
    <dbReference type="NCBI Taxonomy" id="989973"/>
    <lineage>
        <taxon>Eukaryota</taxon>
        <taxon>Fungi</taxon>
        <taxon>Dikarya</taxon>
        <taxon>Ascomycota</taxon>
        <taxon>Pezizomycotina</taxon>
        <taxon>Dothideomycetes</taxon>
        <taxon>Dothideomycetes incertae sedis</taxon>
        <taxon>Botryosphaeriales</taxon>
        <taxon>Phyllostictaceae</taxon>
        <taxon>Phyllosticta</taxon>
    </lineage>
</organism>
<evidence type="ECO:0000256" key="2">
    <source>
        <dbReference type="SAM" id="SignalP"/>
    </source>
</evidence>
<feature type="compositionally biased region" description="Low complexity" evidence="1">
    <location>
        <begin position="162"/>
        <end position="173"/>
    </location>
</feature>
<feature type="region of interest" description="Disordered" evidence="1">
    <location>
        <begin position="136"/>
        <end position="173"/>
    </location>
</feature>
<feature type="compositionally biased region" description="Basic and acidic residues" evidence="1">
    <location>
        <begin position="139"/>
        <end position="149"/>
    </location>
</feature>
<dbReference type="Gene3D" id="2.60.20.10">
    <property type="entry name" value="Crystallins"/>
    <property type="match status" value="1"/>
</dbReference>
<keyword evidence="2" id="KW-0732">Signal</keyword>
<evidence type="ECO:0000313" key="4">
    <source>
        <dbReference type="Proteomes" id="UP001360953"/>
    </source>
</evidence>
<dbReference type="GeneID" id="92031178"/>
<dbReference type="RefSeq" id="XP_066653786.1">
    <property type="nucleotide sequence ID" value="XM_066798272.1"/>
</dbReference>
<feature type="chain" id="PRO_5047363756" evidence="2">
    <location>
        <begin position="20"/>
        <end position="173"/>
    </location>
</feature>
<sequence>MKLTTIPAALLSLATLSASAPTTSPSSLDDTTSFNPRAAPLGLYICKGPFWNGPCSFHPERFSLCNNAPAGWNNQISSFGPPRNYYCTLYENWNCKGRSISLTYPGSSNLARNGFNNIGSSWRCSPANAKGVLLGGRAAEAEAEPKADAEAEPEPEWDEEAVGVPVEAEAATA</sequence>
<dbReference type="InterPro" id="IPR011024">
    <property type="entry name" value="G_crystallin-like"/>
</dbReference>
<reference evidence="3 4" key="1">
    <citation type="submission" date="2024-04" db="EMBL/GenBank/DDBJ databases">
        <title>Phyllosticta paracitricarpa is synonymous to the EU quarantine fungus P. citricarpa based on phylogenomic analyses.</title>
        <authorList>
            <consortium name="Lawrence Berkeley National Laboratory"/>
            <person name="Van ingen-buijs V.A."/>
            <person name="Van westerhoven A.C."/>
            <person name="Haridas S."/>
            <person name="Skiadas P."/>
            <person name="Martin F."/>
            <person name="Groenewald J.Z."/>
            <person name="Crous P.W."/>
            <person name="Seidl M.F."/>
        </authorList>
    </citation>
    <scope>NUCLEOTIDE SEQUENCE [LARGE SCALE GENOMIC DNA]</scope>
    <source>
        <strain evidence="3 4">CPC 17464</strain>
    </source>
</reference>
<protein>
    <submittedName>
        <fullName evidence="3">Uncharacterized protein</fullName>
    </submittedName>
</protein>
<dbReference type="EMBL" id="JBBPEH010000008">
    <property type="protein sequence ID" value="KAK7535061.1"/>
    <property type="molecule type" value="Genomic_DNA"/>
</dbReference>
<feature type="compositionally biased region" description="Acidic residues" evidence="1">
    <location>
        <begin position="150"/>
        <end position="161"/>
    </location>
</feature>
<dbReference type="SUPFAM" id="SSF49695">
    <property type="entry name" value="gamma-Crystallin-like"/>
    <property type="match status" value="1"/>
</dbReference>
<gene>
    <name evidence="3" type="ORF">J3D65DRAFT_604483</name>
</gene>